<gene>
    <name evidence="3" type="ORF">GJ699_13845</name>
</gene>
<dbReference type="InterPro" id="IPR029058">
    <property type="entry name" value="AB_hydrolase_fold"/>
</dbReference>
<protein>
    <submittedName>
        <fullName evidence="3">Alpha/beta fold hydrolase</fullName>
    </submittedName>
</protein>
<dbReference type="SUPFAM" id="SSF53474">
    <property type="entry name" value="alpha/beta-Hydrolases"/>
    <property type="match status" value="1"/>
</dbReference>
<dbReference type="Gene3D" id="3.40.50.1820">
    <property type="entry name" value="alpha/beta hydrolase"/>
    <property type="match status" value="1"/>
</dbReference>
<accession>A0A6I2L2M1</accession>
<dbReference type="Pfam" id="PF12697">
    <property type="entry name" value="Abhydrolase_6"/>
    <property type="match status" value="1"/>
</dbReference>
<dbReference type="AlphaFoldDB" id="A0A6I2L2M1"/>
<dbReference type="EMBL" id="WKJK01000006">
    <property type="protein sequence ID" value="MRW91074.1"/>
    <property type="molecule type" value="Genomic_DNA"/>
</dbReference>
<feature type="chain" id="PRO_5026030695" evidence="1">
    <location>
        <begin position="35"/>
        <end position="357"/>
    </location>
</feature>
<feature type="domain" description="AB hydrolase-1" evidence="2">
    <location>
        <begin position="70"/>
        <end position="345"/>
    </location>
</feature>
<dbReference type="InterPro" id="IPR000073">
    <property type="entry name" value="AB_hydrolase_1"/>
</dbReference>
<dbReference type="Proteomes" id="UP000433309">
    <property type="component" value="Unassembled WGS sequence"/>
</dbReference>
<evidence type="ECO:0000313" key="4">
    <source>
        <dbReference type="Proteomes" id="UP000433309"/>
    </source>
</evidence>
<comment type="caution">
    <text evidence="3">The sequence shown here is derived from an EMBL/GenBank/DDBJ whole genome shotgun (WGS) entry which is preliminary data.</text>
</comment>
<name>A0A6I2L2M1_9BURK</name>
<dbReference type="GO" id="GO:0016787">
    <property type="term" value="F:hydrolase activity"/>
    <property type="evidence" value="ECO:0007669"/>
    <property type="project" value="UniProtKB-KW"/>
</dbReference>
<evidence type="ECO:0000256" key="1">
    <source>
        <dbReference type="SAM" id="SignalP"/>
    </source>
</evidence>
<feature type="signal peptide" evidence="1">
    <location>
        <begin position="1"/>
        <end position="34"/>
    </location>
</feature>
<sequence>MAHYTERHRYHRGIAMRRLMLLIAGLALCLTARADPYHDKVAAAGYVQKTAQVNRIKLSYVEGPDNGPPLVLLHAQLLDWFSYSRVLPALAQSFHVYDIDYPGHGATVTPADYSMSANQIGADLGDFIARQIGKPVYLSGNSSGGLLATWLAANRPQLVKAVVLEDPPLFSSEYPRIQQTIANRAFRTSYTALQDHPDNFLLYWIDGNAQFFKKNVGPGTPLMLTQLVKLYHRMHPGQPAEIGLLRNDTVRMMVRGLDQYDPRFGAAFYDGSWNAGFDHAAALASIDCPVLLMQAHTTTLPDGTLNGAMSEAEAQRAVSLLKHGSLLKVDAGHVINLEQPALFVDTLRGFFLTSSGK</sequence>
<proteinExistence type="predicted"/>
<organism evidence="3 4">
    <name type="scientific">Duganella guangzhouensis</name>
    <dbReference type="NCBI Taxonomy" id="2666084"/>
    <lineage>
        <taxon>Bacteria</taxon>
        <taxon>Pseudomonadati</taxon>
        <taxon>Pseudomonadota</taxon>
        <taxon>Betaproteobacteria</taxon>
        <taxon>Burkholderiales</taxon>
        <taxon>Oxalobacteraceae</taxon>
        <taxon>Telluria group</taxon>
        <taxon>Duganella</taxon>
    </lineage>
</organism>
<evidence type="ECO:0000313" key="3">
    <source>
        <dbReference type="EMBL" id="MRW91074.1"/>
    </source>
</evidence>
<keyword evidence="3" id="KW-0378">Hydrolase</keyword>
<keyword evidence="1" id="KW-0732">Signal</keyword>
<dbReference type="PANTHER" id="PTHR46438">
    <property type="entry name" value="ALPHA/BETA-HYDROLASES SUPERFAMILY PROTEIN"/>
    <property type="match status" value="1"/>
</dbReference>
<dbReference type="PANTHER" id="PTHR46438:SF2">
    <property type="entry name" value="ALPHA_BETA-HYDROLASES SUPERFAMILY PROTEIN"/>
    <property type="match status" value="1"/>
</dbReference>
<keyword evidence="4" id="KW-1185">Reference proteome</keyword>
<reference evidence="3 4" key="1">
    <citation type="submission" date="2019-11" db="EMBL/GenBank/DDBJ databases">
        <title>Novel species isolated from a subtropical stream in China.</title>
        <authorList>
            <person name="Lu H."/>
        </authorList>
    </citation>
    <scope>NUCLEOTIDE SEQUENCE [LARGE SCALE GENOMIC DNA]</scope>
    <source>
        <strain evidence="3 4">FT80W</strain>
    </source>
</reference>
<evidence type="ECO:0000259" key="2">
    <source>
        <dbReference type="Pfam" id="PF12697"/>
    </source>
</evidence>